<gene>
    <name evidence="1" type="ORF">AB3N04_09415</name>
</gene>
<dbReference type="Gene3D" id="3.40.630.30">
    <property type="match status" value="1"/>
</dbReference>
<dbReference type="SUPFAM" id="SSF55729">
    <property type="entry name" value="Acyl-CoA N-acyltransferases (Nat)"/>
    <property type="match status" value="1"/>
</dbReference>
<dbReference type="InterPro" id="IPR016181">
    <property type="entry name" value="Acyl_CoA_acyltransferase"/>
</dbReference>
<dbReference type="RefSeq" id="WP_368505791.1">
    <property type="nucleotide sequence ID" value="NZ_CP162551.1"/>
</dbReference>
<organism evidence="1">
    <name type="scientific">Alkalihalophilus sp. As8PL</name>
    <dbReference type="NCBI Taxonomy" id="3237103"/>
    <lineage>
        <taxon>Bacteria</taxon>
        <taxon>Bacillati</taxon>
        <taxon>Bacillota</taxon>
        <taxon>Bacilli</taxon>
        <taxon>Bacillales</taxon>
        <taxon>Bacillaceae</taxon>
        <taxon>Alkalihalophilus</taxon>
    </lineage>
</organism>
<dbReference type="AlphaFoldDB" id="A0AB39BXM7"/>
<proteinExistence type="predicted"/>
<evidence type="ECO:0000313" key="1">
    <source>
        <dbReference type="EMBL" id="XDI38508.1"/>
    </source>
</evidence>
<name>A0AB39BXM7_9BACI</name>
<reference evidence="1" key="1">
    <citation type="submission" date="2024-07" db="EMBL/GenBank/DDBJ databases">
        <title>Identification and characteristics of an arsenic-resistant bacterial isolate, which belongs to a novel species.</title>
        <authorList>
            <person name="Juszczyk A."/>
            <person name="Kowalczyk A."/>
            <person name="Was K."/>
            <person name="Kosowicz W."/>
            <person name="Budzyn A."/>
            <person name="Latowski D."/>
        </authorList>
    </citation>
    <scope>NUCLEOTIDE SEQUENCE</scope>
    <source>
        <strain evidence="1">As8PL</strain>
    </source>
</reference>
<dbReference type="EMBL" id="CP162551">
    <property type="protein sequence ID" value="XDI38508.1"/>
    <property type="molecule type" value="Genomic_DNA"/>
</dbReference>
<protein>
    <recommendedName>
        <fullName evidence="2">N-acetyltransferase domain-containing protein</fullName>
    </recommendedName>
</protein>
<accession>A0AB39BXM7</accession>
<sequence>MNYKEKRISVTADRLLVGRLLQEGQFHAGLGQFRLPSEQQQAMLNAFQTLNVNLALAYINELIVGYAIILPPEPDERWVKMKEIRVLGVVEVVSKCRNQQVASSLIKALLDQGDYEKNILISVEYRWHWDLDFVKGDSAVYKELLQRLLKKSGFEEVLTNEPDVINYKDNFMMARFGKGVSNETIKRFFELSGSPLSNNVR</sequence>
<evidence type="ECO:0008006" key="2">
    <source>
        <dbReference type="Google" id="ProtNLM"/>
    </source>
</evidence>